<organism evidence="1 2">
    <name type="scientific">Enterocloster citroniae</name>
    <dbReference type="NCBI Taxonomy" id="358743"/>
    <lineage>
        <taxon>Bacteria</taxon>
        <taxon>Bacillati</taxon>
        <taxon>Bacillota</taxon>
        <taxon>Clostridia</taxon>
        <taxon>Lachnospirales</taxon>
        <taxon>Lachnospiraceae</taxon>
        <taxon>Enterocloster</taxon>
    </lineage>
</organism>
<dbReference type="Proteomes" id="UP000708338">
    <property type="component" value="Unassembled WGS sequence"/>
</dbReference>
<comment type="caution">
    <text evidence="1">The sequence shown here is derived from an EMBL/GenBank/DDBJ whole genome shotgun (WGS) entry which is preliminary data.</text>
</comment>
<name>A0AA41FGK4_9FIRM</name>
<evidence type="ECO:0000313" key="1">
    <source>
        <dbReference type="EMBL" id="MBT9811427.1"/>
    </source>
</evidence>
<evidence type="ECO:0000313" key="2">
    <source>
        <dbReference type="Proteomes" id="UP000708338"/>
    </source>
</evidence>
<accession>A0AA41FGK4</accession>
<reference evidence="1" key="1">
    <citation type="journal article" date="2021" name="Gut Microbes">
        <title>A synthetic consortium of 100 gut commensals modulates the composition and function in a colon model of the microbiome of elderly subjects.</title>
        <authorList>
            <person name="Perez M."/>
            <person name="Ntemiri A."/>
            <person name="Tan H."/>
            <person name="Harris H.M.B."/>
            <person name="Roager H.M."/>
            <person name="Ribiere C."/>
            <person name="O'Toole P.W."/>
        </authorList>
    </citation>
    <scope>NUCLEOTIDE SEQUENCE</scope>
    <source>
        <strain evidence="1">MCC335</strain>
    </source>
</reference>
<sequence length="86" mass="9537">MAGILTNMLEGAVCVPAEHAPKTLDGVTDLVLVFGFLAYDTARVLKEYLQNRRHTLTEIKIWVVGVGLAKQAALRLWGEGQRMKRS</sequence>
<gene>
    <name evidence="1" type="ORF">GPL26_17540</name>
</gene>
<protein>
    <submittedName>
        <fullName evidence="1">Uncharacterized protein</fullName>
    </submittedName>
</protein>
<dbReference type="EMBL" id="WQPS01000029">
    <property type="protein sequence ID" value="MBT9811427.1"/>
    <property type="molecule type" value="Genomic_DNA"/>
</dbReference>
<proteinExistence type="predicted"/>
<dbReference type="RefSeq" id="WP_147329422.1">
    <property type="nucleotide sequence ID" value="NZ_CABJDD010000004.1"/>
</dbReference>
<dbReference type="AlphaFoldDB" id="A0AA41FGK4"/>